<dbReference type="OrthoDB" id="9788537at2"/>
<comment type="pathway">
    <text evidence="3">Cofactor biosynthesis; riboflavin biosynthesis; riboflavin from 2-hydroxy-3-oxobutyl phosphate and 5-amino-6-(D-ribitylamino)uracil: step 2/2.</text>
</comment>
<comment type="caution">
    <text evidence="12">The sequence shown here is derived from an EMBL/GenBank/DDBJ whole genome shotgun (WGS) entry which is preliminary data.</text>
</comment>
<evidence type="ECO:0000313" key="13">
    <source>
        <dbReference type="Proteomes" id="UP000051162"/>
    </source>
</evidence>
<dbReference type="InterPro" id="IPR017938">
    <property type="entry name" value="Riboflavin_synthase-like_b-brl"/>
</dbReference>
<dbReference type="GO" id="GO:0009231">
    <property type="term" value="P:riboflavin biosynthetic process"/>
    <property type="evidence" value="ECO:0007669"/>
    <property type="project" value="UniProtKB-KW"/>
</dbReference>
<evidence type="ECO:0000256" key="1">
    <source>
        <dbReference type="ARBA" id="ARBA00000968"/>
    </source>
</evidence>
<dbReference type="AlphaFoldDB" id="A0A0R1K0X9"/>
<dbReference type="EMBL" id="AZDT01000011">
    <property type="protein sequence ID" value="KRK77029.1"/>
    <property type="molecule type" value="Genomic_DNA"/>
</dbReference>
<comment type="catalytic activity">
    <reaction evidence="1">
        <text>2 6,7-dimethyl-8-(1-D-ribityl)lumazine + H(+) = 5-amino-6-(D-ribitylamino)uracil + riboflavin</text>
        <dbReference type="Rhea" id="RHEA:20772"/>
        <dbReference type="ChEBI" id="CHEBI:15378"/>
        <dbReference type="ChEBI" id="CHEBI:15934"/>
        <dbReference type="ChEBI" id="CHEBI:57986"/>
        <dbReference type="ChEBI" id="CHEBI:58201"/>
        <dbReference type="EC" id="2.5.1.9"/>
    </reaction>
</comment>
<keyword evidence="8" id="KW-0677">Repeat</keyword>
<sequence>MFTGIIKGQGTVARSVRTATQQRLTIHTPLAHRWHSQIGDSLAINGVCLTIIAMTDQDFTVDVMPETYHRTTLGDQAIGDAVNLEPALRVGDRLGGHLVLGHVDTVAQLVDRTPDTNAEILTFEYPTTYYAELAEKGSVTLDGVSLTLVTVSPTQFSVSLIPQTLHETSLGRRQLGDNVNLETDVLAKYLLHQREAKS</sequence>
<evidence type="ECO:0000256" key="5">
    <source>
        <dbReference type="ARBA" id="ARBA00013950"/>
    </source>
</evidence>
<evidence type="ECO:0000313" key="12">
    <source>
        <dbReference type="EMBL" id="KRK77029.1"/>
    </source>
</evidence>
<keyword evidence="7" id="KW-0808">Transferase</keyword>
<feature type="domain" description="Lumazine-binding" evidence="11">
    <location>
        <begin position="98"/>
        <end position="194"/>
    </location>
</feature>
<reference evidence="12 13" key="1">
    <citation type="journal article" date="2015" name="Genome Announc.">
        <title>Expanding the biotechnology potential of lactobacilli through comparative genomics of 213 strains and associated genera.</title>
        <authorList>
            <person name="Sun Z."/>
            <person name="Harris H.M."/>
            <person name="McCann A."/>
            <person name="Guo C."/>
            <person name="Argimon S."/>
            <person name="Zhang W."/>
            <person name="Yang X."/>
            <person name="Jeffery I.B."/>
            <person name="Cooney J.C."/>
            <person name="Kagawa T.F."/>
            <person name="Liu W."/>
            <person name="Song Y."/>
            <person name="Salvetti E."/>
            <person name="Wrobel A."/>
            <person name="Rasinkangas P."/>
            <person name="Parkhill J."/>
            <person name="Rea M.C."/>
            <person name="O'Sullivan O."/>
            <person name="Ritari J."/>
            <person name="Douillard F.P."/>
            <person name="Paul Ross R."/>
            <person name="Yang R."/>
            <person name="Briner A.E."/>
            <person name="Felis G.E."/>
            <person name="de Vos W.M."/>
            <person name="Barrangou R."/>
            <person name="Klaenhammer T.R."/>
            <person name="Caufield P.W."/>
            <person name="Cui Y."/>
            <person name="Zhang H."/>
            <person name="O'Toole P.W."/>
        </authorList>
    </citation>
    <scope>NUCLEOTIDE SEQUENCE [LARGE SCALE GENOMIC DNA]</scope>
    <source>
        <strain evidence="12 13">DSM 19117</strain>
    </source>
</reference>
<dbReference type="InterPro" id="IPR026017">
    <property type="entry name" value="Lumazine-bd_dom"/>
</dbReference>
<feature type="repeat" description="Lumazine-binding" evidence="10">
    <location>
        <begin position="98"/>
        <end position="194"/>
    </location>
</feature>
<keyword evidence="13" id="KW-1185">Reference proteome</keyword>
<evidence type="ECO:0000256" key="4">
    <source>
        <dbReference type="ARBA" id="ARBA00012827"/>
    </source>
</evidence>
<gene>
    <name evidence="12" type="ORF">FD30_GL000654</name>
</gene>
<dbReference type="PIRSF" id="PIRSF000498">
    <property type="entry name" value="Riboflavin_syn_A"/>
    <property type="match status" value="1"/>
</dbReference>
<name>A0A0R1K0X9_9LACO</name>
<dbReference type="Gene3D" id="2.40.30.20">
    <property type="match status" value="2"/>
</dbReference>
<dbReference type="RefSeq" id="WP_056943783.1">
    <property type="nucleotide sequence ID" value="NZ_AZDT01000011.1"/>
</dbReference>
<protein>
    <recommendedName>
        <fullName evidence="5 9">Riboflavin synthase</fullName>
        <ecNumber evidence="4 9">2.5.1.9</ecNumber>
    </recommendedName>
</protein>
<dbReference type="PATRIC" id="fig|1423773.3.peg.668"/>
<dbReference type="GeneID" id="84782444"/>
<accession>A0A0R1K0X9</accession>
<dbReference type="EC" id="2.5.1.9" evidence="4 9"/>
<evidence type="ECO:0000256" key="9">
    <source>
        <dbReference type="NCBIfam" id="TIGR00187"/>
    </source>
</evidence>
<dbReference type="NCBIfam" id="NF006767">
    <property type="entry name" value="PRK09289.1"/>
    <property type="match status" value="1"/>
</dbReference>
<feature type="repeat" description="Lumazine-binding" evidence="10">
    <location>
        <begin position="1"/>
        <end position="97"/>
    </location>
</feature>
<evidence type="ECO:0000256" key="2">
    <source>
        <dbReference type="ARBA" id="ARBA00002803"/>
    </source>
</evidence>
<dbReference type="InterPro" id="IPR023366">
    <property type="entry name" value="ATP_synth_asu-like_sf"/>
</dbReference>
<dbReference type="PROSITE" id="PS51177">
    <property type="entry name" value="LUMAZINE_BIND"/>
    <property type="match status" value="2"/>
</dbReference>
<dbReference type="SUPFAM" id="SSF63380">
    <property type="entry name" value="Riboflavin synthase domain-like"/>
    <property type="match status" value="2"/>
</dbReference>
<dbReference type="NCBIfam" id="TIGR00187">
    <property type="entry name" value="ribE"/>
    <property type="match status" value="1"/>
</dbReference>
<dbReference type="PANTHER" id="PTHR21098:SF12">
    <property type="entry name" value="RIBOFLAVIN SYNTHASE"/>
    <property type="match status" value="1"/>
</dbReference>
<comment type="function">
    <text evidence="2">Catalyzes the dismutation of two molecules of 6,7-dimethyl-8-ribityllumazine, resulting in the formation of riboflavin and 5-amino-6-(D-ribitylamino)uracil.</text>
</comment>
<organism evidence="12 13">
    <name type="scientific">Levilactobacillus namurensis DSM 19117</name>
    <dbReference type="NCBI Taxonomy" id="1423773"/>
    <lineage>
        <taxon>Bacteria</taxon>
        <taxon>Bacillati</taxon>
        <taxon>Bacillota</taxon>
        <taxon>Bacilli</taxon>
        <taxon>Lactobacillales</taxon>
        <taxon>Lactobacillaceae</taxon>
        <taxon>Levilactobacillus</taxon>
    </lineage>
</organism>
<evidence type="ECO:0000256" key="10">
    <source>
        <dbReference type="PROSITE-ProRule" id="PRU00524"/>
    </source>
</evidence>
<dbReference type="CDD" id="cd00402">
    <property type="entry name" value="Riboflavin_synthase_like"/>
    <property type="match status" value="1"/>
</dbReference>
<evidence type="ECO:0000256" key="8">
    <source>
        <dbReference type="ARBA" id="ARBA00022737"/>
    </source>
</evidence>
<proteinExistence type="predicted"/>
<evidence type="ECO:0000256" key="6">
    <source>
        <dbReference type="ARBA" id="ARBA00022619"/>
    </source>
</evidence>
<dbReference type="STRING" id="1423773.FD30_GL000654"/>
<dbReference type="GO" id="GO:0004746">
    <property type="term" value="F:riboflavin synthase activity"/>
    <property type="evidence" value="ECO:0007669"/>
    <property type="project" value="UniProtKB-UniRule"/>
</dbReference>
<feature type="domain" description="Lumazine-binding" evidence="11">
    <location>
        <begin position="1"/>
        <end position="97"/>
    </location>
</feature>
<evidence type="ECO:0000256" key="7">
    <source>
        <dbReference type="ARBA" id="ARBA00022679"/>
    </source>
</evidence>
<dbReference type="Pfam" id="PF00677">
    <property type="entry name" value="Lum_binding"/>
    <property type="match status" value="2"/>
</dbReference>
<dbReference type="Proteomes" id="UP000051162">
    <property type="component" value="Unassembled WGS sequence"/>
</dbReference>
<dbReference type="FunFam" id="2.40.30.20:FF:000004">
    <property type="entry name" value="Riboflavin synthase, alpha subunit"/>
    <property type="match status" value="1"/>
</dbReference>
<evidence type="ECO:0000256" key="3">
    <source>
        <dbReference type="ARBA" id="ARBA00004887"/>
    </source>
</evidence>
<keyword evidence="6" id="KW-0686">Riboflavin biosynthesis</keyword>
<evidence type="ECO:0000259" key="11">
    <source>
        <dbReference type="PROSITE" id="PS51177"/>
    </source>
</evidence>
<dbReference type="InterPro" id="IPR001783">
    <property type="entry name" value="Lumazine-bd"/>
</dbReference>
<dbReference type="PANTHER" id="PTHR21098">
    <property type="entry name" value="RIBOFLAVIN SYNTHASE ALPHA CHAIN"/>
    <property type="match status" value="1"/>
</dbReference>